<evidence type="ECO:0000313" key="2">
    <source>
        <dbReference type="EMBL" id="KKM81438.1"/>
    </source>
</evidence>
<proteinExistence type="predicted"/>
<keyword evidence="1" id="KW-0472">Membrane</keyword>
<sequence length="88" mass="10443">MNKTEMIFMQNAPKFVIVGGFSSLVIFALFSLLICFTDEWKFGVYAILLCIVAISFLIYVIRRFEKIYKMPISDVMEKDKKYWEEHDK</sequence>
<feature type="transmembrane region" description="Helical" evidence="1">
    <location>
        <begin position="12"/>
        <end position="36"/>
    </location>
</feature>
<protein>
    <submittedName>
        <fullName evidence="2">Uncharacterized protein</fullName>
    </submittedName>
</protein>
<gene>
    <name evidence="2" type="ORF">LCGC14_1329770</name>
</gene>
<dbReference type="AlphaFoldDB" id="A0A0F9KHM5"/>
<feature type="transmembrane region" description="Helical" evidence="1">
    <location>
        <begin position="42"/>
        <end position="61"/>
    </location>
</feature>
<evidence type="ECO:0000256" key="1">
    <source>
        <dbReference type="SAM" id="Phobius"/>
    </source>
</evidence>
<reference evidence="2" key="1">
    <citation type="journal article" date="2015" name="Nature">
        <title>Complex archaea that bridge the gap between prokaryotes and eukaryotes.</title>
        <authorList>
            <person name="Spang A."/>
            <person name="Saw J.H."/>
            <person name="Jorgensen S.L."/>
            <person name="Zaremba-Niedzwiedzka K."/>
            <person name="Martijn J."/>
            <person name="Lind A.E."/>
            <person name="van Eijk R."/>
            <person name="Schleper C."/>
            <person name="Guy L."/>
            <person name="Ettema T.J."/>
        </authorList>
    </citation>
    <scope>NUCLEOTIDE SEQUENCE</scope>
</reference>
<comment type="caution">
    <text evidence="2">The sequence shown here is derived from an EMBL/GenBank/DDBJ whole genome shotgun (WGS) entry which is preliminary data.</text>
</comment>
<organism evidence="2">
    <name type="scientific">marine sediment metagenome</name>
    <dbReference type="NCBI Taxonomy" id="412755"/>
    <lineage>
        <taxon>unclassified sequences</taxon>
        <taxon>metagenomes</taxon>
        <taxon>ecological metagenomes</taxon>
    </lineage>
</organism>
<dbReference type="EMBL" id="LAZR01008020">
    <property type="protein sequence ID" value="KKM81438.1"/>
    <property type="molecule type" value="Genomic_DNA"/>
</dbReference>
<keyword evidence="1" id="KW-1133">Transmembrane helix</keyword>
<accession>A0A0F9KHM5</accession>
<name>A0A0F9KHM5_9ZZZZ</name>
<keyword evidence="1" id="KW-0812">Transmembrane</keyword>